<dbReference type="Proteomes" id="UP000636479">
    <property type="component" value="Unassembled WGS sequence"/>
</dbReference>
<accession>A0A8H6T874</accession>
<sequence length="474" mass="53137">MPRAKYSAFIELSDSEDAYDFPPPTSSQSSAVIDIPDSDDDDDEPAWPASSQASSVPLDIEDSDDELPPAAAMASAALAKARAKGKRKRDADYDDESESSEHELEASPPKTRKTRAEPASRSAQKELKAQEKQREKELKAAQRAADKHAKANLKAAAQQQKKTYKDANKLVSDKRKTLKDMEIVFPAVFAEADKRALFTEFKKRVDGYEMVVSLANSREVRGLDVFTWNRTKRAEYDVAAREWMPVEEYVAREGTVAVYIEAAKLMEMLRAKQGSSTALQLRTVFKDSRLQIFFVVYGMKAFVGRGVTQAVRIKDEVECAVASFQMAEGVHFVYVETVAEAVERLYDLSADLGIKPHKLIERSHLRFCSNTDQRSGKSPMDTWRLMIEQVHRMTESGAEGIVEQFPTPRSLFEAYERAANQPARDNMVADCAVERRKDGQQRVRNNRIGNALSSVVGTVLWDRDPLTLVNKANP</sequence>
<protein>
    <submittedName>
        <fullName evidence="14">ERCC4 domain-containing protein</fullName>
    </submittedName>
</protein>
<evidence type="ECO:0000256" key="6">
    <source>
        <dbReference type="ARBA" id="ARBA00022763"/>
    </source>
</evidence>
<keyword evidence="8" id="KW-0460">Magnesium</keyword>
<keyword evidence="11" id="KW-0539">Nucleus</keyword>
<comment type="caution">
    <text evidence="14">The sequence shown here is derived from an EMBL/GenBank/DDBJ whole genome shotgun (WGS) entry which is preliminary data.</text>
</comment>
<dbReference type="InterPro" id="IPR042530">
    <property type="entry name" value="EME1/EME2_C"/>
</dbReference>
<comment type="cofactor">
    <cofactor evidence="1">
        <name>Mg(2+)</name>
        <dbReference type="ChEBI" id="CHEBI:18420"/>
    </cofactor>
</comment>
<dbReference type="GO" id="GO:0046872">
    <property type="term" value="F:metal ion binding"/>
    <property type="evidence" value="ECO:0007669"/>
    <property type="project" value="UniProtKB-KW"/>
</dbReference>
<evidence type="ECO:0000256" key="9">
    <source>
        <dbReference type="ARBA" id="ARBA00023172"/>
    </source>
</evidence>
<dbReference type="GO" id="GO:0048476">
    <property type="term" value="C:Holliday junction resolvase complex"/>
    <property type="evidence" value="ECO:0007669"/>
    <property type="project" value="InterPro"/>
</dbReference>
<feature type="compositionally biased region" description="Basic and acidic residues" evidence="13">
    <location>
        <begin position="114"/>
        <end position="149"/>
    </location>
</feature>
<dbReference type="GO" id="GO:0031297">
    <property type="term" value="P:replication fork processing"/>
    <property type="evidence" value="ECO:0007669"/>
    <property type="project" value="TreeGrafter"/>
</dbReference>
<name>A0A8H6T874_9AGAR</name>
<keyword evidence="5" id="KW-0255">Endonuclease</keyword>
<evidence type="ECO:0000313" key="15">
    <source>
        <dbReference type="Proteomes" id="UP000636479"/>
    </source>
</evidence>
<dbReference type="GO" id="GO:0031573">
    <property type="term" value="P:mitotic intra-S DNA damage checkpoint signaling"/>
    <property type="evidence" value="ECO:0007669"/>
    <property type="project" value="TreeGrafter"/>
</dbReference>
<dbReference type="GO" id="GO:0008821">
    <property type="term" value="F:crossover junction DNA endonuclease activity"/>
    <property type="evidence" value="ECO:0007669"/>
    <property type="project" value="TreeGrafter"/>
</dbReference>
<keyword evidence="3" id="KW-0540">Nuclease</keyword>
<keyword evidence="9" id="KW-0233">DNA recombination</keyword>
<keyword evidence="6" id="KW-0227">DNA damage</keyword>
<dbReference type="AlphaFoldDB" id="A0A8H6T874"/>
<dbReference type="EMBL" id="JACAZF010000002">
    <property type="protein sequence ID" value="KAF7312011.1"/>
    <property type="molecule type" value="Genomic_DNA"/>
</dbReference>
<evidence type="ECO:0000256" key="2">
    <source>
        <dbReference type="ARBA" id="ARBA00004123"/>
    </source>
</evidence>
<reference evidence="14" key="1">
    <citation type="submission" date="2020-05" db="EMBL/GenBank/DDBJ databases">
        <title>Mycena genomes resolve the evolution of fungal bioluminescence.</title>
        <authorList>
            <person name="Tsai I.J."/>
        </authorList>
    </citation>
    <scope>NUCLEOTIDE SEQUENCE</scope>
    <source>
        <strain evidence="14">171206Taipei</strain>
    </source>
</reference>
<keyword evidence="7" id="KW-0378">Hydrolase</keyword>
<dbReference type="RefSeq" id="XP_037224119.1">
    <property type="nucleotide sequence ID" value="XM_037359024.1"/>
</dbReference>
<evidence type="ECO:0000256" key="5">
    <source>
        <dbReference type="ARBA" id="ARBA00022759"/>
    </source>
</evidence>
<dbReference type="InterPro" id="IPR033310">
    <property type="entry name" value="Mms4/EME1/EME2"/>
</dbReference>
<keyword evidence="10" id="KW-0234">DNA repair</keyword>
<keyword evidence="15" id="KW-1185">Reference proteome</keyword>
<feature type="region of interest" description="Disordered" evidence="13">
    <location>
        <begin position="13"/>
        <end position="160"/>
    </location>
</feature>
<evidence type="ECO:0000313" key="14">
    <source>
        <dbReference type="EMBL" id="KAF7312011.1"/>
    </source>
</evidence>
<gene>
    <name evidence="14" type="ORF">MIND_00213000</name>
</gene>
<dbReference type="GO" id="GO:0005634">
    <property type="term" value="C:nucleus"/>
    <property type="evidence" value="ECO:0007669"/>
    <property type="project" value="UniProtKB-SubCell"/>
</dbReference>
<dbReference type="PANTHER" id="PTHR21077:SF5">
    <property type="entry name" value="CROSSOVER JUNCTION ENDONUCLEASE MMS4"/>
    <property type="match status" value="1"/>
</dbReference>
<feature type="compositionally biased region" description="Low complexity" evidence="13">
    <location>
        <begin position="70"/>
        <end position="80"/>
    </location>
</feature>
<dbReference type="Gene3D" id="3.40.50.10130">
    <property type="match status" value="1"/>
</dbReference>
<evidence type="ECO:0000256" key="7">
    <source>
        <dbReference type="ARBA" id="ARBA00022801"/>
    </source>
</evidence>
<keyword evidence="4" id="KW-0479">Metal-binding</keyword>
<keyword evidence="12" id="KW-0469">Meiosis</keyword>
<evidence type="ECO:0000256" key="1">
    <source>
        <dbReference type="ARBA" id="ARBA00001946"/>
    </source>
</evidence>
<evidence type="ECO:0000256" key="8">
    <source>
        <dbReference type="ARBA" id="ARBA00022842"/>
    </source>
</evidence>
<organism evidence="14 15">
    <name type="scientific">Mycena indigotica</name>
    <dbReference type="NCBI Taxonomy" id="2126181"/>
    <lineage>
        <taxon>Eukaryota</taxon>
        <taxon>Fungi</taxon>
        <taxon>Dikarya</taxon>
        <taxon>Basidiomycota</taxon>
        <taxon>Agaricomycotina</taxon>
        <taxon>Agaricomycetes</taxon>
        <taxon>Agaricomycetidae</taxon>
        <taxon>Agaricales</taxon>
        <taxon>Marasmiineae</taxon>
        <taxon>Mycenaceae</taxon>
        <taxon>Mycena</taxon>
    </lineage>
</organism>
<evidence type="ECO:0000256" key="3">
    <source>
        <dbReference type="ARBA" id="ARBA00022722"/>
    </source>
</evidence>
<evidence type="ECO:0000256" key="11">
    <source>
        <dbReference type="ARBA" id="ARBA00023242"/>
    </source>
</evidence>
<evidence type="ECO:0000256" key="12">
    <source>
        <dbReference type="ARBA" id="ARBA00023254"/>
    </source>
</evidence>
<dbReference type="Pfam" id="PF21292">
    <property type="entry name" value="EME1-MUS81_C"/>
    <property type="match status" value="1"/>
</dbReference>
<dbReference type="GeneID" id="59341540"/>
<dbReference type="Gene3D" id="1.10.150.670">
    <property type="entry name" value="Crossover junction endonuclease EME1, DNA-binding domain"/>
    <property type="match status" value="1"/>
</dbReference>
<proteinExistence type="predicted"/>
<feature type="compositionally biased region" description="Acidic residues" evidence="13">
    <location>
        <begin position="36"/>
        <end position="45"/>
    </location>
</feature>
<dbReference type="PANTHER" id="PTHR21077">
    <property type="entry name" value="EME1 PROTEIN"/>
    <property type="match status" value="1"/>
</dbReference>
<dbReference type="GO" id="GO:0000712">
    <property type="term" value="P:resolution of meiotic recombination intermediates"/>
    <property type="evidence" value="ECO:0007669"/>
    <property type="project" value="TreeGrafter"/>
</dbReference>
<evidence type="ECO:0000256" key="4">
    <source>
        <dbReference type="ARBA" id="ARBA00022723"/>
    </source>
</evidence>
<evidence type="ECO:0000256" key="13">
    <source>
        <dbReference type="SAM" id="MobiDB-lite"/>
    </source>
</evidence>
<dbReference type="GO" id="GO:0006302">
    <property type="term" value="P:double-strand break repair"/>
    <property type="evidence" value="ECO:0007669"/>
    <property type="project" value="TreeGrafter"/>
</dbReference>
<dbReference type="OrthoDB" id="343092at2759"/>
<comment type="subcellular location">
    <subcellularLocation>
        <location evidence="2">Nucleus</location>
    </subcellularLocation>
</comment>
<evidence type="ECO:0000256" key="10">
    <source>
        <dbReference type="ARBA" id="ARBA00023204"/>
    </source>
</evidence>